<evidence type="ECO:0000313" key="1">
    <source>
        <dbReference type="EMBL" id="KAB7528680.1"/>
    </source>
</evidence>
<dbReference type="AlphaFoldDB" id="A0A444VNP8"/>
<comment type="caution">
    <text evidence="2">The sequence shown here is derived from an EMBL/GenBank/DDBJ whole genome shotgun (WGS) entry which is preliminary data.</text>
</comment>
<proteinExistence type="predicted"/>
<evidence type="ECO:0000313" key="3">
    <source>
        <dbReference type="Proteomes" id="UP000290261"/>
    </source>
</evidence>
<reference evidence="2 3" key="1">
    <citation type="submission" date="2014-04" db="EMBL/GenBank/DDBJ databases">
        <title>Whole genome of Muricauda olearia.</title>
        <authorList>
            <person name="Zhang X.-H."/>
            <person name="Tang K."/>
        </authorList>
    </citation>
    <scope>NUCLEOTIDE SEQUENCE [LARGE SCALE GENOMIC DNA]</scope>
    <source>
        <strain evidence="2 3">Th120</strain>
    </source>
</reference>
<dbReference type="EMBL" id="WELG01000002">
    <property type="protein sequence ID" value="KAB7528680.1"/>
    <property type="molecule type" value="Genomic_DNA"/>
</dbReference>
<dbReference type="OrthoDB" id="9864362at2"/>
<dbReference type="Proteomes" id="UP000429785">
    <property type="component" value="Unassembled WGS sequence"/>
</dbReference>
<dbReference type="EMBL" id="JJMP01000003">
    <property type="protein sequence ID" value="RYC52403.1"/>
    <property type="molecule type" value="Genomic_DNA"/>
</dbReference>
<sequence length="96" mass="11648">MDTYYFQVLGSPEDGFTSSAIYRRKDNQLMGRIFELVDGWYIQTEYFDQLNDKDFVHCLNQAKESLKHYTNRKGAHFPKDWTREQISLWLMQRDDR</sequence>
<keyword evidence="3" id="KW-1185">Reference proteome</keyword>
<accession>A0A444VNP8</accession>
<dbReference type="RefSeq" id="WP_129653924.1">
    <property type="nucleotide sequence ID" value="NZ_ML142908.1"/>
</dbReference>
<organism evidence="2 3">
    <name type="scientific">Flagellimonas olearia</name>
    <dbReference type="NCBI Taxonomy" id="552546"/>
    <lineage>
        <taxon>Bacteria</taxon>
        <taxon>Pseudomonadati</taxon>
        <taxon>Bacteroidota</taxon>
        <taxon>Flavobacteriia</taxon>
        <taxon>Flavobacteriales</taxon>
        <taxon>Flavobacteriaceae</taxon>
        <taxon>Flagellimonas</taxon>
    </lineage>
</organism>
<evidence type="ECO:0000313" key="4">
    <source>
        <dbReference type="Proteomes" id="UP000429785"/>
    </source>
</evidence>
<gene>
    <name evidence="2" type="ORF">DN53_11040</name>
    <name evidence="1" type="ORF">F8C76_12530</name>
</gene>
<protein>
    <submittedName>
        <fullName evidence="2">Uncharacterized protein</fullName>
    </submittedName>
</protein>
<dbReference type="Proteomes" id="UP000290261">
    <property type="component" value="Unassembled WGS sequence"/>
</dbReference>
<name>A0A444VNP8_9FLAO</name>
<evidence type="ECO:0000313" key="2">
    <source>
        <dbReference type="EMBL" id="RYC52403.1"/>
    </source>
</evidence>
<reference evidence="1 4" key="2">
    <citation type="submission" date="2019-10" db="EMBL/GenBank/DDBJ databases">
        <title>Muricauda olearia CL-SS4 JCM15563 genome.</title>
        <authorList>
            <person name="Liu L."/>
        </authorList>
    </citation>
    <scope>NUCLEOTIDE SEQUENCE [LARGE SCALE GENOMIC DNA]</scope>
    <source>
        <strain evidence="1 4">CL-SS4</strain>
    </source>
</reference>